<keyword evidence="4" id="KW-1185">Reference proteome</keyword>
<dbReference type="InterPro" id="IPR027417">
    <property type="entry name" value="P-loop_NTPase"/>
</dbReference>
<evidence type="ECO:0000259" key="2">
    <source>
        <dbReference type="Pfam" id="PF05872"/>
    </source>
</evidence>
<gene>
    <name evidence="3" type="ORF">LZA78_02185</name>
</gene>
<reference evidence="3 4" key="1">
    <citation type="submission" date="2021-12" db="EMBL/GenBank/DDBJ databases">
        <title>Sinirhodobacter sp. WL0062 is a bacterium isolated from seawater.</title>
        <authorList>
            <person name="Wang L."/>
            <person name="He W."/>
            <person name="Zhang D.-F."/>
        </authorList>
    </citation>
    <scope>NUCLEOTIDE SEQUENCE [LARGE SCALE GENOMIC DNA]</scope>
    <source>
        <strain evidence="3 4">WL0062</strain>
    </source>
</reference>
<sequence>MTGVLTEKGIFVGGGGESYATPQEMLLKYGNRHGLIAGATGTGKTVTLQILAEAFSSAGVPVFMSDVKGDLAGLAMPGSATAKLHDAFQKRADTIGYELTYRDYPVTFWDLFGEQGHPVRTTVSEMGPLLLSRLMGLTEAQEGVLNIAFHLADAEGLALLDLADLRSMLVYVGENADTLSLRYGNVATATVGAIQRQLLVLENQGATKFFGEPALDLADMMTLASDGRGRVNILAADKLMASPRLYATFLLWLLSELFEELPEVGDPDKPRFVFFFDEAHLLFDDAPKALVDKVEQVARLIRSKGVGVYFITQNPADVPEGILGQLGNRVQHALRAFTAKDQKDLKRAAENYRPNPRFETEDAIKEVGTGEAVTSFLEAKGVPGVVERTLVRPPQSRLGTLAPDERRVVVQSSPYGLKYDKAVDRESAHEILTARAAAAANEAAEAEARAVEEKQEREFQNARRYETSKSQKATKSTTTRRSSSRSDTVLEAFGKSLARQIGSQAGRQIVRGVLGSLFRSR</sequence>
<evidence type="ECO:0000313" key="4">
    <source>
        <dbReference type="Proteomes" id="UP001521181"/>
    </source>
</evidence>
<dbReference type="RefSeq" id="WP_233675305.1">
    <property type="nucleotide sequence ID" value="NZ_JAJUOS010000001.1"/>
</dbReference>
<comment type="caution">
    <text evidence="3">The sequence shown here is derived from an EMBL/GenBank/DDBJ whole genome shotgun (WGS) entry which is preliminary data.</text>
</comment>
<dbReference type="PANTHER" id="PTHR30121">
    <property type="entry name" value="UNCHARACTERIZED PROTEIN YJGR-RELATED"/>
    <property type="match status" value="1"/>
</dbReference>
<feature type="compositionally biased region" description="Basic and acidic residues" evidence="1">
    <location>
        <begin position="456"/>
        <end position="469"/>
    </location>
</feature>
<name>A0ABS8YT86_9RHOB</name>
<organism evidence="3 4">
    <name type="scientific">Rhodobacter flavimaris</name>
    <dbReference type="NCBI Taxonomy" id="2907145"/>
    <lineage>
        <taxon>Bacteria</taxon>
        <taxon>Pseudomonadati</taxon>
        <taxon>Pseudomonadota</taxon>
        <taxon>Alphaproteobacteria</taxon>
        <taxon>Rhodobacterales</taxon>
        <taxon>Rhodobacter group</taxon>
        <taxon>Rhodobacter</taxon>
    </lineage>
</organism>
<dbReference type="CDD" id="cd01127">
    <property type="entry name" value="TrwB_TraG_TraD_VirD4"/>
    <property type="match status" value="1"/>
</dbReference>
<evidence type="ECO:0000256" key="1">
    <source>
        <dbReference type="SAM" id="MobiDB-lite"/>
    </source>
</evidence>
<dbReference type="Gene3D" id="3.40.50.300">
    <property type="entry name" value="P-loop containing nucleotide triphosphate hydrolases"/>
    <property type="match status" value="2"/>
</dbReference>
<feature type="domain" description="Helicase HerA-like C-terminal" evidence="2">
    <location>
        <begin position="20"/>
        <end position="518"/>
    </location>
</feature>
<dbReference type="PANTHER" id="PTHR30121:SF6">
    <property type="entry name" value="SLR6007 PROTEIN"/>
    <property type="match status" value="1"/>
</dbReference>
<dbReference type="Proteomes" id="UP001521181">
    <property type="component" value="Unassembled WGS sequence"/>
</dbReference>
<protein>
    <submittedName>
        <fullName evidence="3">DUF853 domain-containing protein</fullName>
    </submittedName>
</protein>
<accession>A0ABS8YT86</accession>
<dbReference type="InterPro" id="IPR033186">
    <property type="entry name" value="HerA_C"/>
</dbReference>
<dbReference type="InterPro" id="IPR051162">
    <property type="entry name" value="T4SS_component"/>
</dbReference>
<dbReference type="EMBL" id="JAJUOS010000001">
    <property type="protein sequence ID" value="MCE5972300.1"/>
    <property type="molecule type" value="Genomic_DNA"/>
</dbReference>
<dbReference type="SUPFAM" id="SSF52540">
    <property type="entry name" value="P-loop containing nucleoside triphosphate hydrolases"/>
    <property type="match status" value="1"/>
</dbReference>
<feature type="compositionally biased region" description="Low complexity" evidence="1">
    <location>
        <begin position="470"/>
        <end position="487"/>
    </location>
</feature>
<evidence type="ECO:0000313" key="3">
    <source>
        <dbReference type="EMBL" id="MCE5972300.1"/>
    </source>
</evidence>
<feature type="region of interest" description="Disordered" evidence="1">
    <location>
        <begin position="456"/>
        <end position="488"/>
    </location>
</feature>
<proteinExistence type="predicted"/>
<dbReference type="Pfam" id="PF05872">
    <property type="entry name" value="HerA_C"/>
    <property type="match status" value="1"/>
</dbReference>